<dbReference type="InterPro" id="IPR001789">
    <property type="entry name" value="Sig_transdc_resp-reg_receiver"/>
</dbReference>
<evidence type="ECO:0000256" key="1">
    <source>
        <dbReference type="ARBA" id="ARBA00023015"/>
    </source>
</evidence>
<evidence type="ECO:0000259" key="7">
    <source>
        <dbReference type="PROSITE" id="PS50110"/>
    </source>
</evidence>
<dbReference type="InterPro" id="IPR011006">
    <property type="entry name" value="CheY-like_superfamily"/>
</dbReference>
<dbReference type="PROSITE" id="PS51755">
    <property type="entry name" value="OMPR_PHOB"/>
    <property type="match status" value="1"/>
</dbReference>
<dbReference type="AlphaFoldDB" id="A0A653E0Y6"/>
<feature type="domain" description="Response regulatory" evidence="7">
    <location>
        <begin position="11"/>
        <end position="126"/>
    </location>
</feature>
<sequence>MIRFKKPVPSKLLVIHEHPALRARVRKHLESSGYTVVEAGNCKEAIAIMHTHCFEGIIVDNDMEDYESASPLSARSITVNSKTPCLVLATSRINRKQVKDFNSALDDYLYKPFRPCVLIKHVHGVLKASGGREHLRLRDSATYALPGAEGVNLKKLKLPPKQMILLQILISNSPRVVSKAYFADALYSHNNQESKTYNALESLVARLRQKLRDENSNVKIKSVRGVGYRASINVIAKSQIQKP</sequence>
<dbReference type="CDD" id="cd00383">
    <property type="entry name" value="trans_reg_C"/>
    <property type="match status" value="1"/>
</dbReference>
<dbReference type="GO" id="GO:0032993">
    <property type="term" value="C:protein-DNA complex"/>
    <property type="evidence" value="ECO:0007669"/>
    <property type="project" value="TreeGrafter"/>
</dbReference>
<protein>
    <recommendedName>
        <fullName evidence="10">DNA-binding response regulator, OmpR family, contains REC and winged-helix (WHTH) domain</fullName>
    </recommendedName>
</protein>
<name>A0A653E0Y6_9PSED</name>
<evidence type="ECO:0000256" key="4">
    <source>
        <dbReference type="PROSITE-ProRule" id="PRU00169"/>
    </source>
</evidence>
<dbReference type="InterPro" id="IPR001867">
    <property type="entry name" value="OmpR/PhoB-type_DNA-bd"/>
</dbReference>
<dbReference type="Pfam" id="PF00072">
    <property type="entry name" value="Response_reg"/>
    <property type="match status" value="1"/>
</dbReference>
<accession>A0A653E0Y6</accession>
<evidence type="ECO:0000256" key="5">
    <source>
        <dbReference type="PROSITE-ProRule" id="PRU01091"/>
    </source>
</evidence>
<gene>
    <name evidence="9" type="ORF">PMYSY11_1392</name>
</gene>
<dbReference type="Pfam" id="PF00486">
    <property type="entry name" value="Trans_reg_C"/>
    <property type="match status" value="1"/>
</dbReference>
<dbReference type="EMBL" id="LR215729">
    <property type="protein sequence ID" value="VEV96439.1"/>
    <property type="molecule type" value="Genomic_DNA"/>
</dbReference>
<feature type="coiled-coil region" evidence="6">
    <location>
        <begin position="190"/>
        <end position="217"/>
    </location>
</feature>
<keyword evidence="4" id="KW-0597">Phosphoprotein</keyword>
<keyword evidence="3" id="KW-0804">Transcription</keyword>
<evidence type="ECO:0008006" key="10">
    <source>
        <dbReference type="Google" id="ProtNLM"/>
    </source>
</evidence>
<dbReference type="Gene3D" id="3.40.50.2300">
    <property type="match status" value="1"/>
</dbReference>
<feature type="modified residue" description="4-aspartylphosphate" evidence="4">
    <location>
        <position position="60"/>
    </location>
</feature>
<dbReference type="GO" id="GO:0006355">
    <property type="term" value="P:regulation of DNA-templated transcription"/>
    <property type="evidence" value="ECO:0007669"/>
    <property type="project" value="InterPro"/>
</dbReference>
<dbReference type="PANTHER" id="PTHR48111:SF67">
    <property type="entry name" value="TRANSCRIPTIONAL REGULATORY PROTEIN TCTD"/>
    <property type="match status" value="1"/>
</dbReference>
<feature type="domain" description="OmpR/PhoB-type" evidence="8">
    <location>
        <begin position="132"/>
        <end position="232"/>
    </location>
</feature>
<keyword evidence="1" id="KW-0805">Transcription regulation</keyword>
<dbReference type="Gene3D" id="1.10.10.10">
    <property type="entry name" value="Winged helix-like DNA-binding domain superfamily/Winged helix DNA-binding domain"/>
    <property type="match status" value="1"/>
</dbReference>
<dbReference type="SUPFAM" id="SSF46894">
    <property type="entry name" value="C-terminal effector domain of the bipartite response regulators"/>
    <property type="match status" value="1"/>
</dbReference>
<feature type="DNA-binding region" description="OmpR/PhoB-type" evidence="5">
    <location>
        <begin position="132"/>
        <end position="232"/>
    </location>
</feature>
<dbReference type="InterPro" id="IPR036388">
    <property type="entry name" value="WH-like_DNA-bd_sf"/>
</dbReference>
<evidence type="ECO:0000313" key="9">
    <source>
        <dbReference type="EMBL" id="VEV96439.1"/>
    </source>
</evidence>
<dbReference type="InterPro" id="IPR039420">
    <property type="entry name" value="WalR-like"/>
</dbReference>
<evidence type="ECO:0000256" key="6">
    <source>
        <dbReference type="SAM" id="Coils"/>
    </source>
</evidence>
<dbReference type="SUPFAM" id="SSF52172">
    <property type="entry name" value="CheY-like"/>
    <property type="match status" value="1"/>
</dbReference>
<dbReference type="PROSITE" id="PS50110">
    <property type="entry name" value="RESPONSE_REGULATORY"/>
    <property type="match status" value="1"/>
</dbReference>
<keyword evidence="2 5" id="KW-0238">DNA-binding</keyword>
<organism evidence="9">
    <name type="scientific">Pseudomonas marincola</name>
    <dbReference type="NCBI Taxonomy" id="437900"/>
    <lineage>
        <taxon>Bacteria</taxon>
        <taxon>Pseudomonadati</taxon>
        <taxon>Pseudomonadota</taxon>
        <taxon>Gammaproteobacteria</taxon>
        <taxon>Pseudomonadales</taxon>
        <taxon>Pseudomonadaceae</taxon>
        <taxon>Pseudomonas</taxon>
    </lineage>
</organism>
<dbReference type="GO" id="GO:0000976">
    <property type="term" value="F:transcription cis-regulatory region binding"/>
    <property type="evidence" value="ECO:0007669"/>
    <property type="project" value="TreeGrafter"/>
</dbReference>
<dbReference type="SMART" id="SM00862">
    <property type="entry name" value="Trans_reg_C"/>
    <property type="match status" value="1"/>
</dbReference>
<evidence type="ECO:0000256" key="3">
    <source>
        <dbReference type="ARBA" id="ARBA00023163"/>
    </source>
</evidence>
<evidence type="ECO:0000259" key="8">
    <source>
        <dbReference type="PROSITE" id="PS51755"/>
    </source>
</evidence>
<dbReference type="InterPro" id="IPR016032">
    <property type="entry name" value="Sig_transdc_resp-reg_C-effctor"/>
</dbReference>
<keyword evidence="6" id="KW-0175">Coiled coil</keyword>
<proteinExistence type="predicted"/>
<dbReference type="RefSeq" id="WP_010489160.1">
    <property type="nucleotide sequence ID" value="NZ_JBALWF010000006.1"/>
</dbReference>
<dbReference type="SMART" id="SM00448">
    <property type="entry name" value="REC"/>
    <property type="match status" value="1"/>
</dbReference>
<dbReference type="PANTHER" id="PTHR48111">
    <property type="entry name" value="REGULATOR OF RPOS"/>
    <property type="match status" value="1"/>
</dbReference>
<reference evidence="9" key="1">
    <citation type="submission" date="2019-02" db="EMBL/GenBank/DDBJ databases">
        <authorList>
            <consortium name="Genoscope - CEA"/>
            <person name="William W."/>
        </authorList>
    </citation>
    <scope>NUCLEOTIDE SEQUENCE [LARGE SCALE GENOMIC DNA]</scope>
    <source>
        <strain evidence="9">YSy11</strain>
    </source>
</reference>
<evidence type="ECO:0000256" key="2">
    <source>
        <dbReference type="ARBA" id="ARBA00023125"/>
    </source>
</evidence>
<dbReference type="GO" id="GO:0000156">
    <property type="term" value="F:phosphorelay response regulator activity"/>
    <property type="evidence" value="ECO:0007669"/>
    <property type="project" value="TreeGrafter"/>
</dbReference>
<dbReference type="GO" id="GO:0005829">
    <property type="term" value="C:cytosol"/>
    <property type="evidence" value="ECO:0007669"/>
    <property type="project" value="TreeGrafter"/>
</dbReference>